<dbReference type="SMART" id="SM00460">
    <property type="entry name" value="TGc"/>
    <property type="match status" value="1"/>
</dbReference>
<evidence type="ECO:0000313" key="4">
    <source>
        <dbReference type="Proteomes" id="UP000030012"/>
    </source>
</evidence>
<dbReference type="EMBL" id="JENJ01000023">
    <property type="protein sequence ID" value="KGM96379.1"/>
    <property type="molecule type" value="Genomic_DNA"/>
</dbReference>
<dbReference type="AlphaFoldDB" id="A0A0A0I4Q2"/>
<evidence type="ECO:0000259" key="2">
    <source>
        <dbReference type="SMART" id="SM00460"/>
    </source>
</evidence>
<name>A0A0A0I4Q2_CLONO</name>
<feature type="transmembrane region" description="Helical" evidence="1">
    <location>
        <begin position="94"/>
        <end position="112"/>
    </location>
</feature>
<evidence type="ECO:0000313" key="3">
    <source>
        <dbReference type="EMBL" id="KGM96379.1"/>
    </source>
</evidence>
<dbReference type="PANTHER" id="PTHR33490">
    <property type="entry name" value="BLR5614 PROTEIN-RELATED"/>
    <property type="match status" value="1"/>
</dbReference>
<feature type="domain" description="Transglutaminase-like" evidence="2">
    <location>
        <begin position="309"/>
        <end position="371"/>
    </location>
</feature>
<dbReference type="PANTHER" id="PTHR33490:SF3">
    <property type="entry name" value="CONSERVED INTEGRAL MEMBRANE PROTEIN"/>
    <property type="match status" value="1"/>
</dbReference>
<accession>A0A0A0I4Q2</accession>
<dbReference type="InterPro" id="IPR002931">
    <property type="entry name" value="Transglutaminase-like"/>
</dbReference>
<reference evidence="3 4" key="1">
    <citation type="submission" date="2014-01" db="EMBL/GenBank/DDBJ databases">
        <title>Plasmidome dynamics in the species complex Clostridium novyi sensu lato converts strains of independent lineages into distinctly different pathogens.</title>
        <authorList>
            <person name="Skarin H."/>
            <person name="Segerman B."/>
        </authorList>
    </citation>
    <scope>NUCLEOTIDE SEQUENCE [LARGE SCALE GENOMIC DNA]</scope>
    <source>
        <strain evidence="3 4">4552</strain>
    </source>
</reference>
<dbReference type="Gene3D" id="3.10.620.30">
    <property type="match status" value="1"/>
</dbReference>
<comment type="caution">
    <text evidence="3">The sequence shown here is derived from an EMBL/GenBank/DDBJ whole genome shotgun (WGS) entry which is preliminary data.</text>
</comment>
<sequence>MNSMMNFLWENPIDIMLLLIFIYPVLKGFLFKFSSKNLKNDIEETSSYISFIVGSIWGAYVAKSIFIEHKNGIYNTIYNCIPKNIIYLIEGKPIIIYIICMPIIIFIIYKIIDILMLCLNKITFYPLLDGVERLLREKSNFTKRVIGALFQVPKAICFILLGTFFLNIFGILGVNQNYNGKLEKSELYAFVSKKFINPITNSNLARELPNILNNSFKIVVKNDANDGVAENNNRGKTIVYYNGITLTEGIKSNSEIDAFSKNLTKNVRDPKAKAKCIYNWIGKNIDYDYDKADKILDNNFTIKSGAINTYYTKKGICFDYSCLYSAMAKANGLKVRIITGEGFNGSNWISHAWNQVYIESEKRWINVDTTFYKGGNYFDSSVFNLDHKDGKVAG</sequence>
<dbReference type="InterPro" id="IPR038765">
    <property type="entry name" value="Papain-like_cys_pep_sf"/>
</dbReference>
<protein>
    <submittedName>
        <fullName evidence="3">Transglutaminase</fullName>
    </submittedName>
</protein>
<feature type="transmembrane region" description="Helical" evidence="1">
    <location>
        <begin position="45"/>
        <end position="62"/>
    </location>
</feature>
<keyword evidence="1" id="KW-0472">Membrane</keyword>
<gene>
    <name evidence="3" type="ORF">Z968_06575</name>
</gene>
<keyword evidence="1" id="KW-0812">Transmembrane</keyword>
<evidence type="ECO:0000256" key="1">
    <source>
        <dbReference type="SAM" id="Phobius"/>
    </source>
</evidence>
<dbReference type="SUPFAM" id="SSF54001">
    <property type="entry name" value="Cysteine proteinases"/>
    <property type="match status" value="1"/>
</dbReference>
<feature type="transmembrane region" description="Helical" evidence="1">
    <location>
        <begin position="145"/>
        <end position="172"/>
    </location>
</feature>
<dbReference type="Pfam" id="PF01841">
    <property type="entry name" value="Transglut_core"/>
    <property type="match status" value="1"/>
</dbReference>
<dbReference type="RefSeq" id="WP_039254907.1">
    <property type="nucleotide sequence ID" value="NZ_JENJ01000023.1"/>
</dbReference>
<dbReference type="OrthoDB" id="1817605at2"/>
<organism evidence="3 4">
    <name type="scientific">Clostridium novyi A str. 4552</name>
    <dbReference type="NCBI Taxonomy" id="1444289"/>
    <lineage>
        <taxon>Bacteria</taxon>
        <taxon>Bacillati</taxon>
        <taxon>Bacillota</taxon>
        <taxon>Clostridia</taxon>
        <taxon>Eubacteriales</taxon>
        <taxon>Clostridiaceae</taxon>
        <taxon>Clostridium</taxon>
    </lineage>
</organism>
<keyword evidence="1" id="KW-1133">Transmembrane helix</keyword>
<proteinExistence type="predicted"/>
<dbReference type="Proteomes" id="UP000030012">
    <property type="component" value="Unassembled WGS sequence"/>
</dbReference>